<dbReference type="AlphaFoldDB" id="A0ABC9DIH3"/>
<dbReference type="InterPro" id="IPR058922">
    <property type="entry name" value="WHD_DRP"/>
</dbReference>
<dbReference type="InterPro" id="IPR041118">
    <property type="entry name" value="Rx_N"/>
</dbReference>
<evidence type="ECO:0000256" key="1">
    <source>
        <dbReference type="ARBA" id="ARBA00008894"/>
    </source>
</evidence>
<dbReference type="SUPFAM" id="SSF52540">
    <property type="entry name" value="P-loop containing nucleoside triphosphate hydrolases"/>
    <property type="match status" value="1"/>
</dbReference>
<name>A0ABC9DIH3_9POAL</name>
<accession>A0ABC9DIH3</accession>
<dbReference type="Pfam" id="PF00931">
    <property type="entry name" value="NB-ARC"/>
    <property type="match status" value="1"/>
</dbReference>
<feature type="domain" description="NB-ARC" evidence="7">
    <location>
        <begin position="178"/>
        <end position="335"/>
    </location>
</feature>
<keyword evidence="3" id="KW-0677">Repeat</keyword>
<evidence type="ECO:0000259" key="9">
    <source>
        <dbReference type="Pfam" id="PF23559"/>
    </source>
</evidence>
<dbReference type="Pfam" id="PF23598">
    <property type="entry name" value="LRR_14"/>
    <property type="match status" value="1"/>
</dbReference>
<dbReference type="InterPro" id="IPR036388">
    <property type="entry name" value="WH-like_DNA-bd_sf"/>
</dbReference>
<evidence type="ECO:0000256" key="2">
    <source>
        <dbReference type="ARBA" id="ARBA00022614"/>
    </source>
</evidence>
<dbReference type="GO" id="GO:0002758">
    <property type="term" value="P:innate immune response-activating signaling pathway"/>
    <property type="evidence" value="ECO:0007669"/>
    <property type="project" value="UniProtKB-ARBA"/>
</dbReference>
<evidence type="ECO:0000256" key="6">
    <source>
        <dbReference type="ARBA" id="ARBA00023054"/>
    </source>
</evidence>
<evidence type="ECO:0000259" key="8">
    <source>
        <dbReference type="Pfam" id="PF18052"/>
    </source>
</evidence>
<evidence type="ECO:0000259" key="10">
    <source>
        <dbReference type="Pfam" id="PF23598"/>
    </source>
</evidence>
<sequence length="1034" mass="116759">MEVTVTASHGPLRSLPAKLEALLLLLDGSKCMLLKGDKKRICRLKVELEQLISEYLMEPSDVGYPALSIAYWVNELTELAYDIDDCVDKLVHRHGDGSKITRICNKLREQLNPIRWLINDISEFRVRLKSAIQRHRDFHLDRWTLKTGILSDEHPPLLQPLVTKASGLVGLDSLVGMLSGWLAVNERGSLKVVAIAGIGGVGKTTLAKELYSKLRGQFECCAFVRASRKPDMKKLLTNLLLQVQPRQPMDAYEVPDLINKIRAHLRFRKYFIIVDDLWPSTWHIISDAFPDDDHDSKILITTEVDSLAQECCGHNSKYIFNMEPLADKESTELFLSRDFGHLVKHSEDLHEIIRECRGLPLATITAAGILASQPGRVEQWKEDYVHNSSSINWAINPELERMKLVLCLSYNALPHRLKACMLYLCIYKEEYIILKDTLVKQWVAEGFVSADEGKDKEEVAGYYFDELVRRGMIQPVDMDHNDRVLSCTVHHLVLNLIRYKSMGDNFVTVLDHSQTDIAVAQKVRRLSLHYSNTEVAKPPSNMELSHVRSLAFFGLTKCMPPVANFKLLRVIILHLWPDHNEVIYDLTGISELFRLRVLQVSAYHLNVKLPKSVKHLKDLVTFEIEGRLAAVPHDIVNLPGLLHLNLPPETDLPDRIGCMISLRALRHFNLSRNSVENVKSLGELSNLRDLCLTCSRVVPYQLKPVMKCLSLVLGKLKNLRSLTLDHIPSRTNTIDGSASMHEISCELSSVSSPPPLLEKLELLPRIYIFSVLPSWIGELRKLSILKIEVAELSSNDVDTLNKLPSLTALSLFVRTALGGRIILDKEDFLGLKYFKFVCTTVCVVFLEGAMLNLQKLKLGFNAIKTDQCSLIEAGFKHLTGLKEISLKIGDAGSDGSTKRAIESVLAAAICKHSGSPVVNLKWVDWIFSVDKEKNMAVQKDTPLENQDVITEEGLDIHEMQCIFVEEKKKRVYSRCPLSPGCSLARFSLSGRLMHRSGSIRRRTPASRRRMHECNENNKREKNGFSCGVQALGCH</sequence>
<reference evidence="11" key="1">
    <citation type="submission" date="2024-10" db="EMBL/GenBank/DDBJ databases">
        <authorList>
            <person name="Ryan C."/>
        </authorList>
    </citation>
    <scope>NUCLEOTIDE SEQUENCE [LARGE SCALE GENOMIC DNA]</scope>
</reference>
<comment type="similarity">
    <text evidence="1">Belongs to the disease resistance NB-LRR family.</text>
</comment>
<dbReference type="Pfam" id="PF23559">
    <property type="entry name" value="WHD_DRP"/>
    <property type="match status" value="1"/>
</dbReference>
<feature type="domain" description="Disease resistance R13L4/SHOC-2-like LRR" evidence="10">
    <location>
        <begin position="546"/>
        <end position="917"/>
    </location>
</feature>
<dbReference type="SUPFAM" id="SSF52058">
    <property type="entry name" value="L domain-like"/>
    <property type="match status" value="1"/>
</dbReference>
<evidence type="ECO:0000256" key="5">
    <source>
        <dbReference type="ARBA" id="ARBA00022821"/>
    </source>
</evidence>
<keyword evidence="6" id="KW-0175">Coiled coil</keyword>
<dbReference type="FunFam" id="1.10.10.10:FF:000322">
    <property type="entry name" value="Probable disease resistance protein At1g63360"/>
    <property type="match status" value="1"/>
</dbReference>
<keyword evidence="2" id="KW-0433">Leucine-rich repeat</keyword>
<dbReference type="Gene3D" id="1.20.5.4130">
    <property type="match status" value="1"/>
</dbReference>
<dbReference type="Gene3D" id="1.10.8.430">
    <property type="entry name" value="Helical domain of apoptotic protease-activating factors"/>
    <property type="match status" value="1"/>
</dbReference>
<dbReference type="PANTHER" id="PTHR23155:SF1094">
    <property type="entry name" value="OS11G0686400 PROTEIN"/>
    <property type="match status" value="1"/>
</dbReference>
<keyword evidence="5" id="KW-0611">Plant defense</keyword>
<gene>
    <name evidence="11" type="ORF">URODEC1_LOCUS85642</name>
</gene>
<feature type="domain" description="Disease resistance protein winged helix" evidence="9">
    <location>
        <begin position="426"/>
        <end position="497"/>
    </location>
</feature>
<keyword evidence="4" id="KW-0547">Nucleotide-binding</keyword>
<dbReference type="PRINTS" id="PR00364">
    <property type="entry name" value="DISEASERSIST"/>
</dbReference>
<evidence type="ECO:0000259" key="7">
    <source>
        <dbReference type="Pfam" id="PF00931"/>
    </source>
</evidence>
<dbReference type="Proteomes" id="UP001497457">
    <property type="component" value="Chromosome 33rd"/>
</dbReference>
<dbReference type="InterPro" id="IPR002182">
    <property type="entry name" value="NB-ARC"/>
</dbReference>
<dbReference type="Gene3D" id="3.80.10.10">
    <property type="entry name" value="Ribonuclease Inhibitor"/>
    <property type="match status" value="2"/>
</dbReference>
<dbReference type="PANTHER" id="PTHR23155">
    <property type="entry name" value="DISEASE RESISTANCE PROTEIN RP"/>
    <property type="match status" value="1"/>
</dbReference>
<dbReference type="InterPro" id="IPR044974">
    <property type="entry name" value="Disease_R_plants"/>
</dbReference>
<evidence type="ECO:0000256" key="4">
    <source>
        <dbReference type="ARBA" id="ARBA00022741"/>
    </source>
</evidence>
<dbReference type="EMBL" id="OZ075143">
    <property type="protein sequence ID" value="CAL5039623.1"/>
    <property type="molecule type" value="Genomic_DNA"/>
</dbReference>
<evidence type="ECO:0000256" key="3">
    <source>
        <dbReference type="ARBA" id="ARBA00022737"/>
    </source>
</evidence>
<keyword evidence="12" id="KW-1185">Reference proteome</keyword>
<dbReference type="GO" id="GO:0009626">
    <property type="term" value="P:plant-type hypersensitive response"/>
    <property type="evidence" value="ECO:0007669"/>
    <property type="project" value="UniProtKB-ARBA"/>
</dbReference>
<dbReference type="InterPro" id="IPR042197">
    <property type="entry name" value="Apaf_helical"/>
</dbReference>
<feature type="domain" description="Disease resistance N-terminal" evidence="8">
    <location>
        <begin position="29"/>
        <end position="98"/>
    </location>
</feature>
<dbReference type="InterPro" id="IPR032675">
    <property type="entry name" value="LRR_dom_sf"/>
</dbReference>
<proteinExistence type="inferred from homology"/>
<dbReference type="GO" id="GO:0042742">
    <property type="term" value="P:defense response to bacterium"/>
    <property type="evidence" value="ECO:0007669"/>
    <property type="project" value="UniProtKB-ARBA"/>
</dbReference>
<dbReference type="Gene3D" id="1.10.10.10">
    <property type="entry name" value="Winged helix-like DNA-binding domain superfamily/Winged helix DNA-binding domain"/>
    <property type="match status" value="1"/>
</dbReference>
<dbReference type="InterPro" id="IPR055414">
    <property type="entry name" value="LRR_R13L4/SHOC2-like"/>
</dbReference>
<dbReference type="Gene3D" id="3.40.50.300">
    <property type="entry name" value="P-loop containing nucleotide triphosphate hydrolases"/>
    <property type="match status" value="1"/>
</dbReference>
<evidence type="ECO:0000313" key="11">
    <source>
        <dbReference type="EMBL" id="CAL5039623.1"/>
    </source>
</evidence>
<evidence type="ECO:0000313" key="12">
    <source>
        <dbReference type="Proteomes" id="UP001497457"/>
    </source>
</evidence>
<dbReference type="GO" id="GO:0000166">
    <property type="term" value="F:nucleotide binding"/>
    <property type="evidence" value="ECO:0007669"/>
    <property type="project" value="UniProtKB-KW"/>
</dbReference>
<organism evidence="11 12">
    <name type="scientific">Urochloa decumbens</name>
    <dbReference type="NCBI Taxonomy" id="240449"/>
    <lineage>
        <taxon>Eukaryota</taxon>
        <taxon>Viridiplantae</taxon>
        <taxon>Streptophyta</taxon>
        <taxon>Embryophyta</taxon>
        <taxon>Tracheophyta</taxon>
        <taxon>Spermatophyta</taxon>
        <taxon>Magnoliopsida</taxon>
        <taxon>Liliopsida</taxon>
        <taxon>Poales</taxon>
        <taxon>Poaceae</taxon>
        <taxon>PACMAD clade</taxon>
        <taxon>Panicoideae</taxon>
        <taxon>Panicodae</taxon>
        <taxon>Paniceae</taxon>
        <taxon>Melinidinae</taxon>
        <taxon>Urochloa</taxon>
    </lineage>
</organism>
<protein>
    <submittedName>
        <fullName evidence="11">Uncharacterized protein</fullName>
    </submittedName>
</protein>
<dbReference type="Pfam" id="PF18052">
    <property type="entry name" value="Rx_N"/>
    <property type="match status" value="1"/>
</dbReference>
<dbReference type="InterPro" id="IPR027417">
    <property type="entry name" value="P-loop_NTPase"/>
</dbReference>